<keyword evidence="3" id="KW-1185">Reference proteome</keyword>
<reference evidence="2 3" key="1">
    <citation type="submission" date="2023-08" db="EMBL/GenBank/DDBJ databases">
        <title>Black Yeasts Isolated from many extreme environments.</title>
        <authorList>
            <person name="Coleine C."/>
            <person name="Stajich J.E."/>
            <person name="Selbmann L."/>
        </authorList>
    </citation>
    <scope>NUCLEOTIDE SEQUENCE [LARGE SCALE GENOMIC DNA]</scope>
    <source>
        <strain evidence="2 3">CCFEE 5910</strain>
    </source>
</reference>
<gene>
    <name evidence="2" type="ORF">LTR05_001284</name>
</gene>
<evidence type="ECO:0000256" key="1">
    <source>
        <dbReference type="SAM" id="MobiDB-lite"/>
    </source>
</evidence>
<accession>A0AAN7T5X8</accession>
<dbReference type="Proteomes" id="UP001309876">
    <property type="component" value="Unassembled WGS sequence"/>
</dbReference>
<dbReference type="EMBL" id="JAVRRJ010000001">
    <property type="protein sequence ID" value="KAK5091104.1"/>
    <property type="molecule type" value="Genomic_DNA"/>
</dbReference>
<organism evidence="2 3">
    <name type="scientific">Lithohypha guttulata</name>
    <dbReference type="NCBI Taxonomy" id="1690604"/>
    <lineage>
        <taxon>Eukaryota</taxon>
        <taxon>Fungi</taxon>
        <taxon>Dikarya</taxon>
        <taxon>Ascomycota</taxon>
        <taxon>Pezizomycotina</taxon>
        <taxon>Eurotiomycetes</taxon>
        <taxon>Chaetothyriomycetidae</taxon>
        <taxon>Chaetothyriales</taxon>
        <taxon>Trichomeriaceae</taxon>
        <taxon>Lithohypha</taxon>
    </lineage>
</organism>
<comment type="caution">
    <text evidence="2">The sequence shown here is derived from an EMBL/GenBank/DDBJ whole genome shotgun (WGS) entry which is preliminary data.</text>
</comment>
<sequence>MDVLLYNQATIMKMVQDIRLMQSRGLGKRTVGSDDQVEMDVDTPTTSIEFAKEVKEMMADEEIKPLLINLLGKWMANDKAKNKYWDRESDQWDFEDVDEVVYHRMTQLLKKIEGSAMAIQELHIWLGKAQADKGAPKGTKRKRSTGATGAQEAESLVTTAGTSSGTRRRTIEPLSVGDAALDMPDEYDYDDLYNLEEEIRMFSRLTMRMVKPRKAIQEFFRSGELKDEEDVKAAIQESKEDAALRRVYSLMVD</sequence>
<dbReference type="AlphaFoldDB" id="A0AAN7T5X8"/>
<proteinExistence type="predicted"/>
<evidence type="ECO:0000313" key="2">
    <source>
        <dbReference type="EMBL" id="KAK5091104.1"/>
    </source>
</evidence>
<feature type="region of interest" description="Disordered" evidence="1">
    <location>
        <begin position="133"/>
        <end position="168"/>
    </location>
</feature>
<protein>
    <submittedName>
        <fullName evidence="2">Uncharacterized protein</fullName>
    </submittedName>
</protein>
<evidence type="ECO:0000313" key="3">
    <source>
        <dbReference type="Proteomes" id="UP001309876"/>
    </source>
</evidence>
<name>A0AAN7T5X8_9EURO</name>